<gene>
    <name evidence="7" type="ORF">SAMN05444320_11212</name>
</gene>
<dbReference type="Pfam" id="PF07584">
    <property type="entry name" value="BatA"/>
    <property type="match status" value="1"/>
</dbReference>
<keyword evidence="4 5" id="KW-0472">Membrane</keyword>
<protein>
    <submittedName>
        <fullName evidence="7">Ca-activated chloride channel family protein</fullName>
    </submittedName>
</protein>
<keyword evidence="3 5" id="KW-1133">Transmembrane helix</keyword>
<feature type="transmembrane region" description="Helical" evidence="5">
    <location>
        <begin position="301"/>
        <end position="320"/>
    </location>
</feature>
<keyword evidence="8" id="KW-1185">Reference proteome</keyword>
<dbReference type="AlphaFoldDB" id="A0A1M5LPD7"/>
<feature type="domain" description="VWFA" evidence="6">
    <location>
        <begin position="93"/>
        <end position="284"/>
    </location>
</feature>
<dbReference type="EMBL" id="FQVN01000012">
    <property type="protein sequence ID" value="SHG66947.1"/>
    <property type="molecule type" value="Genomic_DNA"/>
</dbReference>
<dbReference type="InterPro" id="IPR050768">
    <property type="entry name" value="UPF0353/GerABKA_families"/>
</dbReference>
<evidence type="ECO:0000256" key="2">
    <source>
        <dbReference type="ARBA" id="ARBA00022692"/>
    </source>
</evidence>
<dbReference type="SUPFAM" id="SSF53300">
    <property type="entry name" value="vWA-like"/>
    <property type="match status" value="1"/>
</dbReference>
<dbReference type="NCBIfam" id="NF010238">
    <property type="entry name" value="PRK13685.1"/>
    <property type="match status" value="1"/>
</dbReference>
<evidence type="ECO:0000256" key="3">
    <source>
        <dbReference type="ARBA" id="ARBA00022989"/>
    </source>
</evidence>
<reference evidence="7 8" key="1">
    <citation type="submission" date="2016-11" db="EMBL/GenBank/DDBJ databases">
        <authorList>
            <person name="Jaros S."/>
            <person name="Januszkiewicz K."/>
            <person name="Wedrychowicz H."/>
        </authorList>
    </citation>
    <scope>NUCLEOTIDE SEQUENCE [LARGE SCALE GENOMIC DNA]</scope>
    <source>
        <strain evidence="7 8">DSM 44523</strain>
    </source>
</reference>
<evidence type="ECO:0000259" key="6">
    <source>
        <dbReference type="PROSITE" id="PS50234"/>
    </source>
</evidence>
<evidence type="ECO:0000256" key="5">
    <source>
        <dbReference type="SAM" id="Phobius"/>
    </source>
</evidence>
<feature type="transmembrane region" description="Helical" evidence="5">
    <location>
        <begin position="12"/>
        <end position="31"/>
    </location>
</feature>
<dbReference type="SMART" id="SM00327">
    <property type="entry name" value="VWA"/>
    <property type="match status" value="1"/>
</dbReference>
<evidence type="ECO:0000256" key="1">
    <source>
        <dbReference type="ARBA" id="ARBA00022475"/>
    </source>
</evidence>
<sequence length="324" mass="34233">MLGLSLSGFTAPWWFTLVVGIGLLVAGYLWVQRRRRRNTLRFTNLELLEKVAPKRAGWYRHAPAALLGVALLLLTVSLAGPTVRERVPRNRAVVMMAVDVSLSMKATDVQPTRLAAAQSAAKSFVEGLTPGVNLGLVAFAGTATVLVSPTTDRESVKQAIDSLRLAESTATGDAIVACLRTIESFGKLLGGADGAPPARIVLMTDGKEMTGTTSSTVAAKDAAKAKVPISSISFGTEQGTVDIEGKTVRVPVDDEAMKEIAELSGGEFHKAATAEQLRKVYDTLGEQIGYENKQVDASRPWLALGTLAALVAVAGALLLGQRIP</sequence>
<name>A0A1M5LPD7_STRHI</name>
<dbReference type="STRING" id="2017.SAMN05444320_11212"/>
<dbReference type="PANTHER" id="PTHR22550:SF5">
    <property type="entry name" value="LEUCINE ZIPPER PROTEIN 4"/>
    <property type="match status" value="1"/>
</dbReference>
<evidence type="ECO:0000313" key="8">
    <source>
        <dbReference type="Proteomes" id="UP000184501"/>
    </source>
</evidence>
<keyword evidence="2 5" id="KW-0812">Transmembrane</keyword>
<dbReference type="Proteomes" id="UP000184501">
    <property type="component" value="Unassembled WGS sequence"/>
</dbReference>
<dbReference type="PANTHER" id="PTHR22550">
    <property type="entry name" value="SPORE GERMINATION PROTEIN"/>
    <property type="match status" value="1"/>
</dbReference>
<evidence type="ECO:0000256" key="4">
    <source>
        <dbReference type="ARBA" id="ARBA00023136"/>
    </source>
</evidence>
<organism evidence="7 8">
    <name type="scientific">Streptoalloteichus hindustanus</name>
    <dbReference type="NCBI Taxonomy" id="2017"/>
    <lineage>
        <taxon>Bacteria</taxon>
        <taxon>Bacillati</taxon>
        <taxon>Actinomycetota</taxon>
        <taxon>Actinomycetes</taxon>
        <taxon>Pseudonocardiales</taxon>
        <taxon>Pseudonocardiaceae</taxon>
        <taxon>Streptoalloteichus</taxon>
    </lineage>
</organism>
<dbReference type="InterPro" id="IPR002035">
    <property type="entry name" value="VWF_A"/>
</dbReference>
<evidence type="ECO:0000313" key="7">
    <source>
        <dbReference type="EMBL" id="SHG66947.1"/>
    </source>
</evidence>
<dbReference type="InterPro" id="IPR024163">
    <property type="entry name" value="Aerotolerance_reg_N"/>
</dbReference>
<feature type="transmembrane region" description="Helical" evidence="5">
    <location>
        <begin position="64"/>
        <end position="83"/>
    </location>
</feature>
<keyword evidence="1" id="KW-1003">Cell membrane</keyword>
<proteinExistence type="predicted"/>
<dbReference type="InterPro" id="IPR036465">
    <property type="entry name" value="vWFA_dom_sf"/>
</dbReference>
<dbReference type="PROSITE" id="PS50234">
    <property type="entry name" value="VWFA"/>
    <property type="match status" value="1"/>
</dbReference>
<dbReference type="Gene3D" id="3.40.50.410">
    <property type="entry name" value="von Willebrand factor, type A domain"/>
    <property type="match status" value="1"/>
</dbReference>
<accession>A0A1M5LPD7</accession>
<dbReference type="Pfam" id="PF13519">
    <property type="entry name" value="VWA_2"/>
    <property type="match status" value="1"/>
</dbReference>